<evidence type="ECO:0000313" key="13">
    <source>
        <dbReference type="EMBL" id="WOK06908.1"/>
    </source>
</evidence>
<evidence type="ECO:0000313" key="14">
    <source>
        <dbReference type="Proteomes" id="UP001302349"/>
    </source>
</evidence>
<feature type="transmembrane region" description="Helical" evidence="12">
    <location>
        <begin position="392"/>
        <end position="416"/>
    </location>
</feature>
<dbReference type="RefSeq" id="WP_317489601.1">
    <property type="nucleotide sequence ID" value="NZ_CP136051.1"/>
</dbReference>
<reference evidence="13 14" key="1">
    <citation type="journal article" date="2023" name="Microbiol. Resour. Announc.">
        <title>Complete Genome Sequence of Imperialibacter roseus strain P4T.</title>
        <authorList>
            <person name="Tizabi D.R."/>
            <person name="Bachvaroff T."/>
            <person name="Hill R.T."/>
        </authorList>
    </citation>
    <scope>NUCLEOTIDE SEQUENCE [LARGE SCALE GENOMIC DNA]</scope>
    <source>
        <strain evidence="13 14">P4T</strain>
    </source>
</reference>
<dbReference type="InterPro" id="IPR004772">
    <property type="entry name" value="TrkH"/>
</dbReference>
<dbReference type="Proteomes" id="UP001302349">
    <property type="component" value="Chromosome"/>
</dbReference>
<proteinExistence type="inferred from homology"/>
<evidence type="ECO:0000256" key="7">
    <source>
        <dbReference type="ARBA" id="ARBA00022692"/>
    </source>
</evidence>
<name>A0ABZ0IR51_9BACT</name>
<keyword evidence="11 12" id="KW-0472">Membrane</keyword>
<keyword evidence="9 12" id="KW-1133">Transmembrane helix</keyword>
<sequence>MRFNVPVMANILSVLLIMNGILMLLCIPISLSYNEGDLAGISLASAITLGTGFMMWFSTRKIKDKELKKRDGYLIVTLGWFLMSLFGSLPYILSGAIPNFTNAFFETISGYSTTGASILTDIESVHKGILFWRSLTQWIGGMGIIVLAVAVLPILGIGGMQLFVAEAPGISPDKLQPRIKETAKRLWLIYIGLTGIETVLLWVGGMTFYDAINHALTTMATGGFSTKNASIAYYTSPFIQYVIIVFMFLAGTNFTMTYFIFKGYFKKVFSNEEFKYYVLFCSFNALLVAFTIYFVSDSSFEKSFRDGLFQVVSVVTTTGYVSADYTSWTPFLTVLFFVLMFFGASAGSTAGGVKIVRHVILFKNSVLELKRQIHPSAVIPVRFNKKAITRDITFNILAFIMIYISVFGVGSVAIAATGVDFMTAIGSVATCLGNIGPGLGTVGPVDNFAHLPVVAKWILSFLMLVGRLELFTVLMLFTPYFWRKHS</sequence>
<dbReference type="PANTHER" id="PTHR32024:SF2">
    <property type="entry name" value="TRK SYSTEM POTASSIUM UPTAKE PROTEIN TRKG-RELATED"/>
    <property type="match status" value="1"/>
</dbReference>
<evidence type="ECO:0000256" key="4">
    <source>
        <dbReference type="ARBA" id="ARBA00022475"/>
    </source>
</evidence>
<comment type="subcellular location">
    <subcellularLocation>
        <location evidence="1">Cell inner membrane</location>
        <topology evidence="1">Multi-pass membrane protein</topology>
    </subcellularLocation>
</comment>
<evidence type="ECO:0000256" key="12">
    <source>
        <dbReference type="SAM" id="Phobius"/>
    </source>
</evidence>
<evidence type="ECO:0000256" key="2">
    <source>
        <dbReference type="ARBA" id="ARBA00009137"/>
    </source>
</evidence>
<dbReference type="PIRSF" id="PIRSF006247">
    <property type="entry name" value="TrkH"/>
    <property type="match status" value="1"/>
</dbReference>
<keyword evidence="14" id="KW-1185">Reference proteome</keyword>
<feature type="transmembrane region" description="Helical" evidence="12">
    <location>
        <begin position="457"/>
        <end position="482"/>
    </location>
</feature>
<accession>A0ABZ0IR51</accession>
<feature type="transmembrane region" description="Helical" evidence="12">
    <location>
        <begin position="331"/>
        <end position="353"/>
    </location>
</feature>
<dbReference type="PANTHER" id="PTHR32024">
    <property type="entry name" value="TRK SYSTEM POTASSIUM UPTAKE PROTEIN TRKG-RELATED"/>
    <property type="match status" value="1"/>
</dbReference>
<feature type="transmembrane region" description="Helical" evidence="12">
    <location>
        <begin position="238"/>
        <end position="264"/>
    </location>
</feature>
<evidence type="ECO:0000256" key="11">
    <source>
        <dbReference type="ARBA" id="ARBA00023136"/>
    </source>
</evidence>
<keyword evidence="8" id="KW-0630">Potassium</keyword>
<comment type="similarity">
    <text evidence="2">Belongs to the TrkH potassium transport family.</text>
</comment>
<keyword evidence="10" id="KW-0406">Ion transport</keyword>
<evidence type="ECO:0000256" key="5">
    <source>
        <dbReference type="ARBA" id="ARBA00022519"/>
    </source>
</evidence>
<feature type="transmembrane region" description="Helical" evidence="12">
    <location>
        <begin position="39"/>
        <end position="59"/>
    </location>
</feature>
<dbReference type="Pfam" id="PF02386">
    <property type="entry name" value="TrkH"/>
    <property type="match status" value="1"/>
</dbReference>
<keyword evidence="6" id="KW-0633">Potassium transport</keyword>
<evidence type="ECO:0000256" key="8">
    <source>
        <dbReference type="ARBA" id="ARBA00022958"/>
    </source>
</evidence>
<keyword evidence="3" id="KW-0813">Transport</keyword>
<keyword evidence="4" id="KW-1003">Cell membrane</keyword>
<feature type="transmembrane region" description="Helical" evidence="12">
    <location>
        <begin position="12"/>
        <end position="33"/>
    </location>
</feature>
<feature type="transmembrane region" description="Helical" evidence="12">
    <location>
        <begin position="276"/>
        <end position="295"/>
    </location>
</feature>
<evidence type="ECO:0000256" key="9">
    <source>
        <dbReference type="ARBA" id="ARBA00022989"/>
    </source>
</evidence>
<dbReference type="InterPro" id="IPR003445">
    <property type="entry name" value="Cat_transpt"/>
</dbReference>
<evidence type="ECO:0000256" key="10">
    <source>
        <dbReference type="ARBA" id="ARBA00023065"/>
    </source>
</evidence>
<organism evidence="13 14">
    <name type="scientific">Imperialibacter roseus</name>
    <dbReference type="NCBI Taxonomy" id="1324217"/>
    <lineage>
        <taxon>Bacteria</taxon>
        <taxon>Pseudomonadati</taxon>
        <taxon>Bacteroidota</taxon>
        <taxon>Cytophagia</taxon>
        <taxon>Cytophagales</taxon>
        <taxon>Flammeovirgaceae</taxon>
        <taxon>Imperialibacter</taxon>
    </lineage>
</organism>
<evidence type="ECO:0000256" key="3">
    <source>
        <dbReference type="ARBA" id="ARBA00022448"/>
    </source>
</evidence>
<keyword evidence="5" id="KW-0997">Cell inner membrane</keyword>
<feature type="transmembrane region" description="Helical" evidence="12">
    <location>
        <begin position="138"/>
        <end position="165"/>
    </location>
</feature>
<feature type="transmembrane region" description="Helical" evidence="12">
    <location>
        <begin position="186"/>
        <end position="209"/>
    </location>
</feature>
<evidence type="ECO:0000256" key="6">
    <source>
        <dbReference type="ARBA" id="ARBA00022538"/>
    </source>
</evidence>
<dbReference type="EMBL" id="CP136051">
    <property type="protein sequence ID" value="WOK06908.1"/>
    <property type="molecule type" value="Genomic_DNA"/>
</dbReference>
<protein>
    <submittedName>
        <fullName evidence="13">Potassium transporter TrkG</fullName>
    </submittedName>
</protein>
<feature type="transmembrane region" description="Helical" evidence="12">
    <location>
        <begin position="71"/>
        <end position="93"/>
    </location>
</feature>
<keyword evidence="7 12" id="KW-0812">Transmembrane</keyword>
<gene>
    <name evidence="13" type="ORF">RT717_27955</name>
</gene>
<evidence type="ECO:0000256" key="1">
    <source>
        <dbReference type="ARBA" id="ARBA00004429"/>
    </source>
</evidence>